<dbReference type="PANTHER" id="PTHR24412">
    <property type="entry name" value="KELCH PROTEIN"/>
    <property type="match status" value="1"/>
</dbReference>
<dbReference type="SUPFAM" id="SSF50965">
    <property type="entry name" value="Galactose oxidase, central domain"/>
    <property type="match status" value="1"/>
</dbReference>
<name>A0A518GXT6_9BACT</name>
<evidence type="ECO:0000256" key="2">
    <source>
        <dbReference type="ARBA" id="ARBA00022737"/>
    </source>
</evidence>
<keyword evidence="5" id="KW-0413">Isomerase</keyword>
<dbReference type="GO" id="GO:0016853">
    <property type="term" value="F:isomerase activity"/>
    <property type="evidence" value="ECO:0007669"/>
    <property type="project" value="UniProtKB-KW"/>
</dbReference>
<dbReference type="PANTHER" id="PTHR24412:SF489">
    <property type="entry name" value="RING FINGER DOMAIN AND KELCH REPEAT-CONTAINING PROTEIN DDB_G0271372"/>
    <property type="match status" value="1"/>
</dbReference>
<proteinExistence type="predicted"/>
<evidence type="ECO:0000313" key="5">
    <source>
        <dbReference type="EMBL" id="QDV33414.1"/>
    </source>
</evidence>
<dbReference type="AlphaFoldDB" id="A0A518GXT6"/>
<keyword evidence="2" id="KW-0677">Repeat</keyword>
<dbReference type="Pfam" id="PF01344">
    <property type="entry name" value="Kelch_1"/>
    <property type="match status" value="3"/>
</dbReference>
<evidence type="ECO:0000256" key="1">
    <source>
        <dbReference type="ARBA" id="ARBA00022441"/>
    </source>
</evidence>
<dbReference type="SMART" id="SM00612">
    <property type="entry name" value="Kelch"/>
    <property type="match status" value="5"/>
</dbReference>
<dbReference type="OrthoDB" id="232651at2"/>
<gene>
    <name evidence="5" type="primary">nanM</name>
    <name evidence="5" type="ORF">ElP_12850</name>
</gene>
<feature type="region of interest" description="Disordered" evidence="3">
    <location>
        <begin position="226"/>
        <end position="252"/>
    </location>
</feature>
<protein>
    <submittedName>
        <fullName evidence="5">N-acetylneuraminate epimerase</fullName>
        <ecNumber evidence="5">5.1.3.24</ecNumber>
    </submittedName>
</protein>
<feature type="signal peptide" evidence="4">
    <location>
        <begin position="1"/>
        <end position="32"/>
    </location>
</feature>
<evidence type="ECO:0000256" key="4">
    <source>
        <dbReference type="SAM" id="SignalP"/>
    </source>
</evidence>
<dbReference type="InterPro" id="IPR006652">
    <property type="entry name" value="Kelch_1"/>
</dbReference>
<sequence length="883" mass="92945" precursor="true">MRRPPNCNPRPSRSIVLAASMAVLLLGTSAHAHFLWLTAEHAPDSTVVHAFLSEPPVPDLPMFMKSIEHAKYTADGRELAAERGEETFLVRLPEPAPRAVDGACDLGVMSRGGATFRLQYTARVQLAPIPADEPEEGDGLRVRLVAEGGETRVLVSYDGRPAAGSEVKAYLEDGTVRELRSDGSGVVECEGVAEGKTALLAKWPDGKAGERDGESFEETRHYATLTVTPGGDDRPDEARSAASPSRGDLPFAPIPEPVNSFGGAVLGGHLYVYSGHTGTTHRYHTGTTNPHFYRLDLSDRTTWEELPCGPGLQGVALVAHDGALYRVGGMSARNAEGEPHDLVSVADVARFDPETRTWADLPPMPEPRSTHDAAVLGDHLYVVGGWAMVGGESSDAYFLDDALRLDLGDPSAGWERISLPPAPRRALAVAAHDGKLYMVGGLTEGGGTVRDVDVFDPATGAWSGGPELPGEPIQGFAPSAFSVGGRLLASGGDGTIYRLSESGESWEAIAEQAVPRITHRLLPGTEGDALIVGGNFAGVPVRFVESILISGGQGSSSPVAWSTSLPGSAMRSMAFGVIGNRIVLAGGNRSRNPHAFEAGNLVPDASRLLPDGSAAEPIAPLPVARQSGELVSVPQGRRGTGYLLGGIGQDGDVVRTLGDVFRLDPDGEGWSIETARIPDDRGMFGAAVHEGGVWIFGGSIFDPRPDDAPREMPTEVLRWEAGRDGATFEPTGHRLPTPRRSFAGAVLGGKYYLVGGLGEGQEPVDTVDVFDFETGEWESIPAPGRHRVFADLVALDGTLYLGGGFETGGSAHFEPARSVEAYDPGAGAWRTVIGDVPIRGRGIRMAAIGGRLLLFSAESADPGCAELAIVSPSPSPLGDGRAE</sequence>
<evidence type="ECO:0000313" key="6">
    <source>
        <dbReference type="Proteomes" id="UP000317835"/>
    </source>
</evidence>
<keyword evidence="6" id="KW-1185">Reference proteome</keyword>
<dbReference type="Proteomes" id="UP000317835">
    <property type="component" value="Chromosome"/>
</dbReference>
<keyword evidence="1" id="KW-0880">Kelch repeat</keyword>
<dbReference type="RefSeq" id="WP_145267800.1">
    <property type="nucleotide sequence ID" value="NZ_CP036426.1"/>
</dbReference>
<accession>A0A518GXT6</accession>
<feature type="chain" id="PRO_5022123041" evidence="4">
    <location>
        <begin position="33"/>
        <end position="883"/>
    </location>
</feature>
<dbReference type="EC" id="5.1.3.24" evidence="5"/>
<dbReference type="SUPFAM" id="SSF117281">
    <property type="entry name" value="Kelch motif"/>
    <property type="match status" value="2"/>
</dbReference>
<evidence type="ECO:0000256" key="3">
    <source>
        <dbReference type="SAM" id="MobiDB-lite"/>
    </source>
</evidence>
<dbReference type="EMBL" id="CP036426">
    <property type="protein sequence ID" value="QDV33414.1"/>
    <property type="molecule type" value="Genomic_DNA"/>
</dbReference>
<dbReference type="KEGG" id="tpla:ElP_12850"/>
<reference evidence="5 6" key="1">
    <citation type="submission" date="2019-02" db="EMBL/GenBank/DDBJ databases">
        <title>Deep-cultivation of Planctomycetes and their phenomic and genomic characterization uncovers novel biology.</title>
        <authorList>
            <person name="Wiegand S."/>
            <person name="Jogler M."/>
            <person name="Boedeker C."/>
            <person name="Pinto D."/>
            <person name="Vollmers J."/>
            <person name="Rivas-Marin E."/>
            <person name="Kohn T."/>
            <person name="Peeters S.H."/>
            <person name="Heuer A."/>
            <person name="Rast P."/>
            <person name="Oberbeckmann S."/>
            <person name="Bunk B."/>
            <person name="Jeske O."/>
            <person name="Meyerdierks A."/>
            <person name="Storesund J.E."/>
            <person name="Kallscheuer N."/>
            <person name="Luecker S."/>
            <person name="Lage O.M."/>
            <person name="Pohl T."/>
            <person name="Merkel B.J."/>
            <person name="Hornburger P."/>
            <person name="Mueller R.-W."/>
            <person name="Bruemmer F."/>
            <person name="Labrenz M."/>
            <person name="Spormann A.M."/>
            <person name="Op den Camp H."/>
            <person name="Overmann J."/>
            <person name="Amann R."/>
            <person name="Jetten M.S.M."/>
            <person name="Mascher T."/>
            <person name="Medema M.H."/>
            <person name="Devos D.P."/>
            <person name="Kaster A.-K."/>
            <person name="Ovreas L."/>
            <person name="Rohde M."/>
            <person name="Galperin M.Y."/>
            <person name="Jogler C."/>
        </authorList>
    </citation>
    <scope>NUCLEOTIDE SEQUENCE [LARGE SCALE GENOMIC DNA]</scope>
    <source>
        <strain evidence="5 6">ElP</strain>
    </source>
</reference>
<keyword evidence="4" id="KW-0732">Signal</keyword>
<organism evidence="5 6">
    <name type="scientific">Tautonia plasticadhaerens</name>
    <dbReference type="NCBI Taxonomy" id="2527974"/>
    <lineage>
        <taxon>Bacteria</taxon>
        <taxon>Pseudomonadati</taxon>
        <taxon>Planctomycetota</taxon>
        <taxon>Planctomycetia</taxon>
        <taxon>Isosphaerales</taxon>
        <taxon>Isosphaeraceae</taxon>
        <taxon>Tautonia</taxon>
    </lineage>
</organism>
<dbReference type="InterPro" id="IPR011043">
    <property type="entry name" value="Gal_Oxase/kelch_b-propeller"/>
</dbReference>
<dbReference type="InterPro" id="IPR015915">
    <property type="entry name" value="Kelch-typ_b-propeller"/>
</dbReference>
<dbReference type="Gene3D" id="2.120.10.80">
    <property type="entry name" value="Kelch-type beta propeller"/>
    <property type="match status" value="3"/>
</dbReference>